<dbReference type="Proteomes" id="UP000708208">
    <property type="component" value="Unassembled WGS sequence"/>
</dbReference>
<feature type="region of interest" description="Disordered" evidence="3">
    <location>
        <begin position="97"/>
        <end position="120"/>
    </location>
</feature>
<reference evidence="5" key="1">
    <citation type="submission" date="2021-06" db="EMBL/GenBank/DDBJ databases">
        <authorList>
            <person name="Hodson N. C."/>
            <person name="Mongue J. A."/>
            <person name="Jaron S. K."/>
        </authorList>
    </citation>
    <scope>NUCLEOTIDE SEQUENCE</scope>
</reference>
<gene>
    <name evidence="5" type="ORF">AFUS01_LOCUS34358</name>
</gene>
<sequence length="143" mass="15971">YSPVFGLGYANNLDRDGFCRTRNGDTGVCAPLADCFPILYTLDNPQDVQRNLTNWPLAEELLQSSGPCTNSPDDYRNNIVCCASIFEVRFAVRKPLRPARPQPSKPLRISPTPKNCGVQKQQNRIVGEGEKQTVPSQGLYPWM</sequence>
<proteinExistence type="predicted"/>
<evidence type="ECO:0000313" key="5">
    <source>
        <dbReference type="EMBL" id="CAG7824187.1"/>
    </source>
</evidence>
<feature type="domain" description="Clip" evidence="4">
    <location>
        <begin position="19"/>
        <end position="82"/>
    </location>
</feature>
<accession>A0A8J2PCV2</accession>
<evidence type="ECO:0000259" key="4">
    <source>
        <dbReference type="Pfam" id="PF12032"/>
    </source>
</evidence>
<dbReference type="InterPro" id="IPR022700">
    <property type="entry name" value="CLIP"/>
</dbReference>
<comment type="caution">
    <text evidence="5">The sequence shown here is derived from an EMBL/GenBank/DDBJ whole genome shotgun (WGS) entry which is preliminary data.</text>
</comment>
<feature type="non-terminal residue" evidence="5">
    <location>
        <position position="143"/>
    </location>
</feature>
<evidence type="ECO:0000313" key="6">
    <source>
        <dbReference type="Proteomes" id="UP000708208"/>
    </source>
</evidence>
<keyword evidence="1" id="KW-0732">Signal</keyword>
<evidence type="ECO:0000256" key="1">
    <source>
        <dbReference type="ARBA" id="ARBA00022729"/>
    </source>
</evidence>
<name>A0A8J2PCV2_9HEXA</name>
<evidence type="ECO:0000256" key="3">
    <source>
        <dbReference type="SAM" id="MobiDB-lite"/>
    </source>
</evidence>
<protein>
    <recommendedName>
        <fullName evidence="4">Clip domain-containing protein</fullName>
    </recommendedName>
</protein>
<dbReference type="EMBL" id="CAJVCH010531955">
    <property type="protein sequence ID" value="CAG7824187.1"/>
    <property type="molecule type" value="Genomic_DNA"/>
</dbReference>
<evidence type="ECO:0000256" key="2">
    <source>
        <dbReference type="ARBA" id="ARBA00023157"/>
    </source>
</evidence>
<keyword evidence="6" id="KW-1185">Reference proteome</keyword>
<dbReference type="AlphaFoldDB" id="A0A8J2PCV2"/>
<keyword evidence="2" id="KW-1015">Disulfide bond</keyword>
<feature type="non-terminal residue" evidence="5">
    <location>
        <position position="1"/>
    </location>
</feature>
<organism evidence="5 6">
    <name type="scientific">Allacma fusca</name>
    <dbReference type="NCBI Taxonomy" id="39272"/>
    <lineage>
        <taxon>Eukaryota</taxon>
        <taxon>Metazoa</taxon>
        <taxon>Ecdysozoa</taxon>
        <taxon>Arthropoda</taxon>
        <taxon>Hexapoda</taxon>
        <taxon>Collembola</taxon>
        <taxon>Symphypleona</taxon>
        <taxon>Sminthuridae</taxon>
        <taxon>Allacma</taxon>
    </lineage>
</organism>
<dbReference type="Pfam" id="PF12032">
    <property type="entry name" value="CLIP"/>
    <property type="match status" value="1"/>
</dbReference>